<evidence type="ECO:0000256" key="8">
    <source>
        <dbReference type="ARBA" id="ARBA00022989"/>
    </source>
</evidence>
<feature type="transmembrane region" description="Helical" evidence="11">
    <location>
        <begin position="12"/>
        <end position="32"/>
    </location>
</feature>
<dbReference type="SMART" id="SM00304">
    <property type="entry name" value="HAMP"/>
    <property type="match status" value="1"/>
</dbReference>
<proteinExistence type="predicted"/>
<dbReference type="GO" id="GO:0005886">
    <property type="term" value="C:plasma membrane"/>
    <property type="evidence" value="ECO:0007669"/>
    <property type="project" value="TreeGrafter"/>
</dbReference>
<dbReference type="Pfam" id="PF02518">
    <property type="entry name" value="HATPase_c"/>
    <property type="match status" value="1"/>
</dbReference>
<dbReference type="InterPro" id="IPR003660">
    <property type="entry name" value="HAMP_dom"/>
</dbReference>
<evidence type="ECO:0000256" key="4">
    <source>
        <dbReference type="ARBA" id="ARBA00022553"/>
    </source>
</evidence>
<protein>
    <recommendedName>
        <fullName evidence="3">histidine kinase</fullName>
        <ecNumber evidence="3">2.7.13.3</ecNumber>
    </recommendedName>
</protein>
<evidence type="ECO:0000313" key="14">
    <source>
        <dbReference type="EMBL" id="HIR88440.1"/>
    </source>
</evidence>
<evidence type="ECO:0000256" key="9">
    <source>
        <dbReference type="ARBA" id="ARBA00023012"/>
    </source>
</evidence>
<feature type="domain" description="HAMP" evidence="13">
    <location>
        <begin position="112"/>
        <end position="164"/>
    </location>
</feature>
<keyword evidence="5" id="KW-0808">Transferase</keyword>
<dbReference type="GO" id="GO:0000155">
    <property type="term" value="F:phosphorelay sensor kinase activity"/>
    <property type="evidence" value="ECO:0007669"/>
    <property type="project" value="InterPro"/>
</dbReference>
<dbReference type="InterPro" id="IPR004358">
    <property type="entry name" value="Sig_transdc_His_kin-like_C"/>
</dbReference>
<keyword evidence="4" id="KW-0597">Phosphoprotein</keyword>
<dbReference type="EMBL" id="DVHN01000063">
    <property type="protein sequence ID" value="HIR88440.1"/>
    <property type="molecule type" value="Genomic_DNA"/>
</dbReference>
<dbReference type="SUPFAM" id="SSF158472">
    <property type="entry name" value="HAMP domain-like"/>
    <property type="match status" value="1"/>
</dbReference>
<evidence type="ECO:0000256" key="6">
    <source>
        <dbReference type="ARBA" id="ARBA00022692"/>
    </source>
</evidence>
<reference evidence="14" key="1">
    <citation type="submission" date="2020-10" db="EMBL/GenBank/DDBJ databases">
        <authorList>
            <person name="Gilroy R."/>
        </authorList>
    </citation>
    <scope>NUCLEOTIDE SEQUENCE</scope>
    <source>
        <strain evidence="14">ChiW13-3771</strain>
    </source>
</reference>
<dbReference type="CDD" id="cd00082">
    <property type="entry name" value="HisKA"/>
    <property type="match status" value="1"/>
</dbReference>
<dbReference type="Gene3D" id="6.10.340.10">
    <property type="match status" value="1"/>
</dbReference>
<dbReference type="PANTHER" id="PTHR45528">
    <property type="entry name" value="SENSOR HISTIDINE KINASE CPXA"/>
    <property type="match status" value="1"/>
</dbReference>
<dbReference type="PROSITE" id="PS50109">
    <property type="entry name" value="HIS_KIN"/>
    <property type="match status" value="1"/>
</dbReference>
<keyword evidence="9" id="KW-0902">Two-component regulatory system</keyword>
<evidence type="ECO:0000256" key="7">
    <source>
        <dbReference type="ARBA" id="ARBA00022777"/>
    </source>
</evidence>
<comment type="caution">
    <text evidence="14">The sequence shown here is derived from an EMBL/GenBank/DDBJ whole genome shotgun (WGS) entry which is preliminary data.</text>
</comment>
<gene>
    <name evidence="14" type="ORF">IAC96_05760</name>
</gene>
<evidence type="ECO:0000313" key="15">
    <source>
        <dbReference type="Proteomes" id="UP000824201"/>
    </source>
</evidence>
<dbReference type="PRINTS" id="PR00344">
    <property type="entry name" value="BCTRLSENSOR"/>
</dbReference>
<keyword evidence="6 11" id="KW-0812">Transmembrane</keyword>
<feature type="transmembrane region" description="Helical" evidence="11">
    <location>
        <begin position="81"/>
        <end position="110"/>
    </location>
</feature>
<dbReference type="SMART" id="SM00388">
    <property type="entry name" value="HisKA"/>
    <property type="match status" value="1"/>
</dbReference>
<comment type="subcellular location">
    <subcellularLocation>
        <location evidence="2">Membrane</location>
        <topology evidence="2">Multi-pass membrane protein</topology>
    </subcellularLocation>
</comment>
<dbReference type="SUPFAM" id="SSF47384">
    <property type="entry name" value="Homodimeric domain of signal transducing histidine kinase"/>
    <property type="match status" value="1"/>
</dbReference>
<evidence type="ECO:0000256" key="10">
    <source>
        <dbReference type="ARBA" id="ARBA00023136"/>
    </source>
</evidence>
<keyword evidence="7 14" id="KW-0418">Kinase</keyword>
<dbReference type="InterPro" id="IPR005467">
    <property type="entry name" value="His_kinase_dom"/>
</dbReference>
<evidence type="ECO:0000256" key="2">
    <source>
        <dbReference type="ARBA" id="ARBA00004141"/>
    </source>
</evidence>
<dbReference type="Gene3D" id="1.10.287.130">
    <property type="match status" value="1"/>
</dbReference>
<evidence type="ECO:0000256" key="5">
    <source>
        <dbReference type="ARBA" id="ARBA00022679"/>
    </source>
</evidence>
<organism evidence="14 15">
    <name type="scientific">Candidatus Fimimorpha faecalis</name>
    <dbReference type="NCBI Taxonomy" id="2840824"/>
    <lineage>
        <taxon>Bacteria</taxon>
        <taxon>Bacillati</taxon>
        <taxon>Bacillota</taxon>
        <taxon>Clostridia</taxon>
        <taxon>Eubacteriales</taxon>
        <taxon>Candidatus Fimimorpha</taxon>
    </lineage>
</organism>
<dbReference type="CDD" id="cd00075">
    <property type="entry name" value="HATPase"/>
    <property type="match status" value="1"/>
</dbReference>
<evidence type="ECO:0000259" key="13">
    <source>
        <dbReference type="PROSITE" id="PS50885"/>
    </source>
</evidence>
<dbReference type="SUPFAM" id="SSF55874">
    <property type="entry name" value="ATPase domain of HSP90 chaperone/DNA topoisomerase II/histidine kinase"/>
    <property type="match status" value="1"/>
</dbReference>
<dbReference type="InterPro" id="IPR036890">
    <property type="entry name" value="HATPase_C_sf"/>
</dbReference>
<keyword evidence="10 11" id="KW-0472">Membrane</keyword>
<dbReference type="Gene3D" id="3.30.565.10">
    <property type="entry name" value="Histidine kinase-like ATPase, C-terminal domain"/>
    <property type="match status" value="1"/>
</dbReference>
<dbReference type="InterPro" id="IPR050398">
    <property type="entry name" value="HssS/ArlS-like"/>
</dbReference>
<dbReference type="InterPro" id="IPR003594">
    <property type="entry name" value="HATPase_dom"/>
</dbReference>
<feature type="domain" description="Histidine kinase" evidence="12">
    <location>
        <begin position="179"/>
        <end position="389"/>
    </location>
</feature>
<dbReference type="Pfam" id="PF00512">
    <property type="entry name" value="HisKA"/>
    <property type="match status" value="1"/>
</dbReference>
<dbReference type="InterPro" id="IPR003661">
    <property type="entry name" value="HisK_dim/P_dom"/>
</dbReference>
<dbReference type="SMART" id="SM00387">
    <property type="entry name" value="HATPase_c"/>
    <property type="match status" value="1"/>
</dbReference>
<dbReference type="InterPro" id="IPR036097">
    <property type="entry name" value="HisK_dim/P_sf"/>
</dbReference>
<evidence type="ECO:0000256" key="3">
    <source>
        <dbReference type="ARBA" id="ARBA00012438"/>
    </source>
</evidence>
<dbReference type="CDD" id="cd06225">
    <property type="entry name" value="HAMP"/>
    <property type="match status" value="1"/>
</dbReference>
<accession>A0A9D1JD50</accession>
<sequence>MDKISLKRSMTLTFLITICLISIFSGIAIFLANDAQQEILKNQSLIIKNPSYQFDEYTNRYLIDIDKSEVEWQQLSIWQNFAYYGCYFVMIGFPILFIIIGIGSASAIYYRTKLRIPILQLQNGMRRIQENDLDFRIEYHNHDELGQLCHSMEKMRTELCHNNKVLWEMLEQRKLLNASVAHDLRTPITVLKGYLDYLQKNIPCQKLTEEMITDTLTSMQGAVLRLERYTECIQNLEKLENLEIHCEKQDTALFLKEIKSNIRQLRTKKEISFKSKIASSCISIDKTVFFRVLENLLQNALRYAQKQLILNISQTDHWLKLSVTDDGQGFTEEELIHATTMFYGREKNMEHFGIGLGVCKLLCEKHGGFLEIKNNETGGACVTAILNIS</sequence>
<evidence type="ECO:0000256" key="1">
    <source>
        <dbReference type="ARBA" id="ARBA00000085"/>
    </source>
</evidence>
<dbReference type="Proteomes" id="UP000824201">
    <property type="component" value="Unassembled WGS sequence"/>
</dbReference>
<dbReference type="PROSITE" id="PS50885">
    <property type="entry name" value="HAMP"/>
    <property type="match status" value="1"/>
</dbReference>
<dbReference type="EC" id="2.7.13.3" evidence="3"/>
<dbReference type="AlphaFoldDB" id="A0A9D1JD50"/>
<evidence type="ECO:0000259" key="12">
    <source>
        <dbReference type="PROSITE" id="PS50109"/>
    </source>
</evidence>
<reference evidence="14" key="2">
    <citation type="journal article" date="2021" name="PeerJ">
        <title>Extensive microbial diversity within the chicken gut microbiome revealed by metagenomics and culture.</title>
        <authorList>
            <person name="Gilroy R."/>
            <person name="Ravi A."/>
            <person name="Getino M."/>
            <person name="Pursley I."/>
            <person name="Horton D.L."/>
            <person name="Alikhan N.F."/>
            <person name="Baker D."/>
            <person name="Gharbi K."/>
            <person name="Hall N."/>
            <person name="Watson M."/>
            <person name="Adriaenssens E.M."/>
            <person name="Foster-Nyarko E."/>
            <person name="Jarju S."/>
            <person name="Secka A."/>
            <person name="Antonio M."/>
            <person name="Oren A."/>
            <person name="Chaudhuri R.R."/>
            <person name="La Ragione R."/>
            <person name="Hildebrand F."/>
            <person name="Pallen M.J."/>
        </authorList>
    </citation>
    <scope>NUCLEOTIDE SEQUENCE</scope>
    <source>
        <strain evidence="14">ChiW13-3771</strain>
    </source>
</reference>
<comment type="catalytic activity">
    <reaction evidence="1">
        <text>ATP + protein L-histidine = ADP + protein N-phospho-L-histidine.</text>
        <dbReference type="EC" id="2.7.13.3"/>
    </reaction>
</comment>
<dbReference type="PANTHER" id="PTHR45528:SF8">
    <property type="entry name" value="HISTIDINE KINASE"/>
    <property type="match status" value="1"/>
</dbReference>
<keyword evidence="8 11" id="KW-1133">Transmembrane helix</keyword>
<dbReference type="Pfam" id="PF00672">
    <property type="entry name" value="HAMP"/>
    <property type="match status" value="1"/>
</dbReference>
<evidence type="ECO:0000256" key="11">
    <source>
        <dbReference type="SAM" id="Phobius"/>
    </source>
</evidence>
<name>A0A9D1JD50_9FIRM</name>